<sequence length="243" mass="26139">MLSHTFAATVVSALALAAGTAHLAQARPLLKPSEPKTIQCGAPLVSTNLTQVGHYVNLPVAFQGARDFFGRAELSTSLDGVAPSGEDLFDFVPCTSTVLPSGTTDFVVNYLRQYGQIRLKSDPSQCLTATALDNRDRPAPILHADCQQADDAATLATQWWSALYYNGPNPSYQIHLVGHNQTGGTAGYYTFKSVGKKGLFQDAQLLETLFVPGSNDTSNESFPNDMAEEYTVLFNLPALRHAA</sequence>
<gene>
    <name evidence="2" type="ORF">OC842_004721</name>
</gene>
<keyword evidence="3" id="KW-1185">Reference proteome</keyword>
<feature type="chain" id="PRO_5043045323" description="Carboxylic ester hydrolase" evidence="1">
    <location>
        <begin position="27"/>
        <end position="243"/>
    </location>
</feature>
<evidence type="ECO:0000313" key="3">
    <source>
        <dbReference type="Proteomes" id="UP001176521"/>
    </source>
</evidence>
<evidence type="ECO:0000256" key="1">
    <source>
        <dbReference type="SAM" id="SignalP"/>
    </source>
</evidence>
<evidence type="ECO:0000313" key="2">
    <source>
        <dbReference type="EMBL" id="KAK0527881.1"/>
    </source>
</evidence>
<organism evidence="2 3">
    <name type="scientific">Tilletia horrida</name>
    <dbReference type="NCBI Taxonomy" id="155126"/>
    <lineage>
        <taxon>Eukaryota</taxon>
        <taxon>Fungi</taxon>
        <taxon>Dikarya</taxon>
        <taxon>Basidiomycota</taxon>
        <taxon>Ustilaginomycotina</taxon>
        <taxon>Exobasidiomycetes</taxon>
        <taxon>Tilletiales</taxon>
        <taxon>Tilletiaceae</taxon>
        <taxon>Tilletia</taxon>
    </lineage>
</organism>
<protein>
    <recommendedName>
        <fullName evidence="4">Carboxylic ester hydrolase</fullName>
    </recommendedName>
</protein>
<dbReference type="EMBL" id="JAPDMQ010000293">
    <property type="protein sequence ID" value="KAK0527881.1"/>
    <property type="molecule type" value="Genomic_DNA"/>
</dbReference>
<keyword evidence="1" id="KW-0732">Signal</keyword>
<name>A0AAN6GBI6_9BASI</name>
<proteinExistence type="predicted"/>
<dbReference type="Proteomes" id="UP001176521">
    <property type="component" value="Unassembled WGS sequence"/>
</dbReference>
<dbReference type="AlphaFoldDB" id="A0AAN6GBI6"/>
<reference evidence="2" key="1">
    <citation type="journal article" date="2023" name="PhytoFront">
        <title>Draft Genome Resources of Seven Strains of Tilletia horrida, Causal Agent of Kernel Smut of Rice.</title>
        <authorList>
            <person name="Khanal S."/>
            <person name="Antony Babu S."/>
            <person name="Zhou X.G."/>
        </authorList>
    </citation>
    <scope>NUCLEOTIDE SEQUENCE</scope>
    <source>
        <strain evidence="2">TX3</strain>
    </source>
</reference>
<comment type="caution">
    <text evidence="2">The sequence shown here is derived from an EMBL/GenBank/DDBJ whole genome shotgun (WGS) entry which is preliminary data.</text>
</comment>
<evidence type="ECO:0008006" key="4">
    <source>
        <dbReference type="Google" id="ProtNLM"/>
    </source>
</evidence>
<feature type="signal peptide" evidence="1">
    <location>
        <begin position="1"/>
        <end position="26"/>
    </location>
</feature>
<accession>A0AAN6GBI6</accession>